<dbReference type="Gene3D" id="2.60.120.330">
    <property type="entry name" value="B-lactam Antibiotic, Isopenicillin N Synthase, Chain"/>
    <property type="match status" value="1"/>
</dbReference>
<evidence type="ECO:0000313" key="3">
    <source>
        <dbReference type="EMBL" id="CDR48028.1"/>
    </source>
</evidence>
<dbReference type="GO" id="GO:0044283">
    <property type="term" value="P:small molecule biosynthetic process"/>
    <property type="evidence" value="ECO:0007669"/>
    <property type="project" value="UniProtKB-ARBA"/>
</dbReference>
<dbReference type="PROSITE" id="PS51471">
    <property type="entry name" value="FE2OG_OXY"/>
    <property type="match status" value="1"/>
</dbReference>
<dbReference type="Pfam" id="PF03171">
    <property type="entry name" value="2OG-FeII_Oxy"/>
    <property type="match status" value="1"/>
</dbReference>
<comment type="similarity">
    <text evidence="1">Belongs to the iron/ascorbate-dependent oxidoreductase family.</text>
</comment>
<dbReference type="PhylomeDB" id="A0A061BLV3"/>
<proteinExistence type="inferred from homology"/>
<reference evidence="3" key="1">
    <citation type="journal article" date="2014" name="Genome Announc.">
        <title>Genome sequence of the yeast Cyberlindnera fabianii (Hansenula fabianii).</title>
        <authorList>
            <person name="Freel K.C."/>
            <person name="Sarilar V."/>
            <person name="Neuveglise C."/>
            <person name="Devillers H."/>
            <person name="Friedrich A."/>
            <person name="Schacherer J."/>
        </authorList>
    </citation>
    <scope>NUCLEOTIDE SEQUENCE</scope>
    <source>
        <strain evidence="3">YJS4271</strain>
    </source>
</reference>
<organism evidence="3">
    <name type="scientific">Cyberlindnera fabianii</name>
    <name type="common">Yeast</name>
    <name type="synonym">Hansenula fabianii</name>
    <dbReference type="NCBI Taxonomy" id="36022"/>
    <lineage>
        <taxon>Eukaryota</taxon>
        <taxon>Fungi</taxon>
        <taxon>Dikarya</taxon>
        <taxon>Ascomycota</taxon>
        <taxon>Saccharomycotina</taxon>
        <taxon>Saccharomycetes</taxon>
        <taxon>Phaffomycetales</taxon>
        <taxon>Phaffomycetaceae</taxon>
        <taxon>Cyberlindnera</taxon>
    </lineage>
</organism>
<evidence type="ECO:0000259" key="2">
    <source>
        <dbReference type="PROSITE" id="PS51471"/>
    </source>
</evidence>
<dbReference type="PANTHER" id="PTHR47990">
    <property type="entry name" value="2-OXOGLUTARATE (2OG) AND FE(II)-DEPENDENT OXYGENASE SUPERFAMILY PROTEIN-RELATED"/>
    <property type="match status" value="1"/>
</dbReference>
<dbReference type="InterPro" id="IPR027443">
    <property type="entry name" value="IPNS-like_sf"/>
</dbReference>
<gene>
    <name evidence="3" type="ORF">CYFA0S_42e00188g</name>
</gene>
<dbReference type="OrthoDB" id="288590at2759"/>
<dbReference type="EMBL" id="LK052927">
    <property type="protein sequence ID" value="CDR48028.1"/>
    <property type="molecule type" value="Genomic_DNA"/>
</dbReference>
<name>A0A061BLV3_CYBFA</name>
<dbReference type="InterPro" id="IPR050231">
    <property type="entry name" value="Iron_ascorbate_oxido_reductase"/>
</dbReference>
<dbReference type="GO" id="GO:0046872">
    <property type="term" value="F:metal ion binding"/>
    <property type="evidence" value="ECO:0007669"/>
    <property type="project" value="UniProtKB-KW"/>
</dbReference>
<evidence type="ECO:0000256" key="1">
    <source>
        <dbReference type="RuleBase" id="RU003682"/>
    </source>
</evidence>
<dbReference type="SUPFAM" id="SSF51197">
    <property type="entry name" value="Clavaminate synthase-like"/>
    <property type="match status" value="1"/>
</dbReference>
<dbReference type="InterPro" id="IPR044861">
    <property type="entry name" value="IPNS-like_FE2OG_OXY"/>
</dbReference>
<dbReference type="InterPro" id="IPR005123">
    <property type="entry name" value="Oxoglu/Fe-dep_dioxygenase_dom"/>
</dbReference>
<feature type="domain" description="Fe2OG dioxygenase" evidence="2">
    <location>
        <begin position="184"/>
        <end position="297"/>
    </location>
</feature>
<dbReference type="Pfam" id="PF14226">
    <property type="entry name" value="DIOX_N"/>
    <property type="match status" value="1"/>
</dbReference>
<sequence>MPSKETESSVPIVDFAPFLNGGQEGKVRVGKQMVSIMKEYGFMYITNHGILQKDQDAIFEWSKKFFAMPTENKMKCPHPPLGSYHRGYSSLGKEKASQAIFMDGEERIKTENVPDIKESFDIGNPEDNSVYKNLWPDAQDIPEFQNSMEQYWAKCNVTSKLFLRAIALGMNLEEEFFLDYHKKSENQLRLLHYPPTDEANLKTGKAERIGAHTDFGTLTMLLQDECGGLQVEHPYQKGVFLPAPYIKGSIVMNTGDFLQRWSNDTLKSTLHRVTAPPVNSETGISKVRYSIPYFVCADADKVIDALEGTYGDMVPKKYEPITSGEYLTMRLNATY</sequence>
<dbReference type="AlphaFoldDB" id="A0A061BLV3"/>
<dbReference type="PRINTS" id="PR00682">
    <property type="entry name" value="IPNSYNTHASE"/>
</dbReference>
<keyword evidence="1" id="KW-0560">Oxidoreductase</keyword>
<keyword evidence="1" id="KW-0408">Iron</keyword>
<protein>
    <submittedName>
        <fullName evidence="3">CYFA0S42e00188g1_1</fullName>
    </submittedName>
</protein>
<dbReference type="GO" id="GO:0016491">
    <property type="term" value="F:oxidoreductase activity"/>
    <property type="evidence" value="ECO:0007669"/>
    <property type="project" value="UniProtKB-KW"/>
</dbReference>
<dbReference type="InterPro" id="IPR026992">
    <property type="entry name" value="DIOX_N"/>
</dbReference>
<keyword evidence="1" id="KW-0479">Metal-binding</keyword>
<dbReference type="VEuPathDB" id="FungiDB:BON22_5165"/>
<accession>A0A061BLV3</accession>